<evidence type="ECO:0000313" key="3">
    <source>
        <dbReference type="EMBL" id="CAL0321383.1"/>
    </source>
</evidence>
<keyword evidence="1" id="KW-0175">Coiled coil</keyword>
<dbReference type="InterPro" id="IPR040348">
    <property type="entry name" value="POLAR-like"/>
</dbReference>
<comment type="caution">
    <text evidence="3">The sequence shown here is derived from an EMBL/GenBank/DDBJ whole genome shotgun (WGS) entry which is preliminary data.</text>
</comment>
<name>A0AAV1XJ56_LUPLU</name>
<keyword evidence="4" id="KW-1185">Reference proteome</keyword>
<accession>A0AAV1XJ56</accession>
<sequence length="417" mass="46374">MAGSTGFVTKRLLTPRNSNHVDNTKDPNSNASSHQSDTLTNSGTQFGNRVFVFSTSESLDRRESGGSHSRSKPRGSQSGVWVPNVEHRDKGGKGLVPFCSNKKKSANKVLVEKVPSFSSKDDSLSLALGLSIVYMMSAEKAEINKLHKTMKRIAVSVQELKSDLDTRKQSCAHKKLDSDGDIDLNSRKMRGEHRKVMLEKTNTEIRGTNAKILSPSVHDSGECGSSALTEEPELQVLEMDQLEAELEFELEKLSGCTIDSPCYEETRPTLDELEVQDEECNRVYVPNFNYSHSHGVLASELNQKLSELLIEQQENQISELESELHLAQSHLQQKEAELQALKDSVKHLTELSISTVSDNETRTLTDPKGTIDLDDNNMHSFSKQSIVGAKRPFDSESCSYCMLNDSDICEHSIIQDI</sequence>
<feature type="coiled-coil region" evidence="1">
    <location>
        <begin position="303"/>
        <end position="351"/>
    </location>
</feature>
<feature type="region of interest" description="Disordered" evidence="2">
    <location>
        <begin position="1"/>
        <end position="44"/>
    </location>
</feature>
<dbReference type="Proteomes" id="UP001497480">
    <property type="component" value="Unassembled WGS sequence"/>
</dbReference>
<proteinExistence type="predicted"/>
<dbReference type="EMBL" id="CAXHTB010000015">
    <property type="protein sequence ID" value="CAL0321383.1"/>
    <property type="molecule type" value="Genomic_DNA"/>
</dbReference>
<feature type="region of interest" description="Disordered" evidence="2">
    <location>
        <begin position="57"/>
        <end position="86"/>
    </location>
</feature>
<dbReference type="GO" id="GO:0008356">
    <property type="term" value="P:asymmetric cell division"/>
    <property type="evidence" value="ECO:0007669"/>
    <property type="project" value="InterPro"/>
</dbReference>
<dbReference type="PANTHER" id="PTHR33476">
    <property type="entry name" value="EMB|CAB62613.1"/>
    <property type="match status" value="1"/>
</dbReference>
<feature type="compositionally biased region" description="Polar residues" evidence="2">
    <location>
        <begin position="15"/>
        <end position="44"/>
    </location>
</feature>
<evidence type="ECO:0000256" key="1">
    <source>
        <dbReference type="SAM" id="Coils"/>
    </source>
</evidence>
<evidence type="ECO:0000256" key="2">
    <source>
        <dbReference type="SAM" id="MobiDB-lite"/>
    </source>
</evidence>
<dbReference type="PANTHER" id="PTHR33476:SF4">
    <property type="entry name" value="POLAR LOCALIZATION DURING ASYMMETRIC DIVISION AND PROTEIN"/>
    <property type="match status" value="1"/>
</dbReference>
<organism evidence="3 4">
    <name type="scientific">Lupinus luteus</name>
    <name type="common">European yellow lupine</name>
    <dbReference type="NCBI Taxonomy" id="3873"/>
    <lineage>
        <taxon>Eukaryota</taxon>
        <taxon>Viridiplantae</taxon>
        <taxon>Streptophyta</taxon>
        <taxon>Embryophyta</taxon>
        <taxon>Tracheophyta</taxon>
        <taxon>Spermatophyta</taxon>
        <taxon>Magnoliopsida</taxon>
        <taxon>eudicotyledons</taxon>
        <taxon>Gunneridae</taxon>
        <taxon>Pentapetalae</taxon>
        <taxon>rosids</taxon>
        <taxon>fabids</taxon>
        <taxon>Fabales</taxon>
        <taxon>Fabaceae</taxon>
        <taxon>Papilionoideae</taxon>
        <taxon>50 kb inversion clade</taxon>
        <taxon>genistoids sensu lato</taxon>
        <taxon>core genistoids</taxon>
        <taxon>Genisteae</taxon>
        <taxon>Lupinus</taxon>
    </lineage>
</organism>
<protein>
    <submittedName>
        <fullName evidence="3">Uncharacterized protein</fullName>
    </submittedName>
</protein>
<dbReference type="AlphaFoldDB" id="A0AAV1XJ56"/>
<reference evidence="3 4" key="1">
    <citation type="submission" date="2024-03" db="EMBL/GenBank/DDBJ databases">
        <authorList>
            <person name="Martinez-Hernandez J."/>
        </authorList>
    </citation>
    <scope>NUCLEOTIDE SEQUENCE [LARGE SCALE GENOMIC DNA]</scope>
</reference>
<gene>
    <name evidence="3" type="ORF">LLUT_LOCUS22443</name>
</gene>
<evidence type="ECO:0000313" key="4">
    <source>
        <dbReference type="Proteomes" id="UP001497480"/>
    </source>
</evidence>